<proteinExistence type="predicted"/>
<dbReference type="InterPro" id="IPR027450">
    <property type="entry name" value="AlkB-like"/>
</dbReference>
<dbReference type="Proteomes" id="UP001498398">
    <property type="component" value="Unassembled WGS sequence"/>
</dbReference>
<name>A0ABR1J4B7_9AGAR</name>
<feature type="domain" description="Alpha-ketoglutarate-dependent dioxygenase AlkB-like" evidence="1">
    <location>
        <begin position="20"/>
        <end position="223"/>
    </location>
</feature>
<dbReference type="SUPFAM" id="SSF51197">
    <property type="entry name" value="Clavaminate synthase-like"/>
    <property type="match status" value="1"/>
</dbReference>
<dbReference type="EMBL" id="JBANRG010000035">
    <property type="protein sequence ID" value="KAK7449673.1"/>
    <property type="molecule type" value="Genomic_DNA"/>
</dbReference>
<dbReference type="InterPro" id="IPR037151">
    <property type="entry name" value="AlkB-like_sf"/>
</dbReference>
<evidence type="ECO:0000313" key="3">
    <source>
        <dbReference type="Proteomes" id="UP001498398"/>
    </source>
</evidence>
<evidence type="ECO:0000259" key="1">
    <source>
        <dbReference type="Pfam" id="PF13532"/>
    </source>
</evidence>
<evidence type="ECO:0000313" key="2">
    <source>
        <dbReference type="EMBL" id="KAK7449673.1"/>
    </source>
</evidence>
<gene>
    <name evidence="2" type="ORF">VKT23_013146</name>
</gene>
<keyword evidence="3" id="KW-1185">Reference proteome</keyword>
<protein>
    <recommendedName>
        <fullName evidence="1">Alpha-ketoglutarate-dependent dioxygenase AlkB-like domain-containing protein</fullName>
    </recommendedName>
</protein>
<dbReference type="Pfam" id="PF13532">
    <property type="entry name" value="2OG-FeII_Oxy_2"/>
    <property type="match status" value="1"/>
</dbReference>
<organism evidence="2 3">
    <name type="scientific">Marasmiellus scandens</name>
    <dbReference type="NCBI Taxonomy" id="2682957"/>
    <lineage>
        <taxon>Eukaryota</taxon>
        <taxon>Fungi</taxon>
        <taxon>Dikarya</taxon>
        <taxon>Basidiomycota</taxon>
        <taxon>Agaricomycotina</taxon>
        <taxon>Agaricomycetes</taxon>
        <taxon>Agaricomycetidae</taxon>
        <taxon>Agaricales</taxon>
        <taxon>Marasmiineae</taxon>
        <taxon>Omphalotaceae</taxon>
        <taxon>Marasmiellus</taxon>
    </lineage>
</organism>
<accession>A0ABR1J4B7</accession>
<sequence length="239" mass="27566">MRFQRVLSTLINPRVNPDFSLFPDFFSIQEQRVLLQAALQRLDSTGSRRAQRKRKQYAHSLDVSDRSSLPLQEIFLPEEFYEFEEGHFDGVIHNYREMHLMSWPTSEFSGLSPILHRLHLLLPSQDTQTHLLHLASNGEILPHVDNVEASGSWILGVSLGGDRVLRMQHYSDPERMFEVLLRSGSVYIRKDTVRFQYKHSILKHRSTSGAVVGDGQRLSIMIRDRLSHNSENKLPAPVI</sequence>
<comment type="caution">
    <text evidence="2">The sequence shown here is derived from an EMBL/GenBank/DDBJ whole genome shotgun (WGS) entry which is preliminary data.</text>
</comment>
<reference evidence="2 3" key="1">
    <citation type="submission" date="2024-01" db="EMBL/GenBank/DDBJ databases">
        <title>A draft genome for the cacao thread blight pathogen Marasmiellus scandens.</title>
        <authorList>
            <person name="Baruah I.K."/>
            <person name="Leung J."/>
            <person name="Bukari Y."/>
            <person name="Amoako-Attah I."/>
            <person name="Meinhardt L.W."/>
            <person name="Bailey B.A."/>
            <person name="Cohen S.P."/>
        </authorList>
    </citation>
    <scope>NUCLEOTIDE SEQUENCE [LARGE SCALE GENOMIC DNA]</scope>
    <source>
        <strain evidence="2 3">GH-19</strain>
    </source>
</reference>
<dbReference type="PANTHER" id="PTHR21052">
    <property type="entry name" value="SPERMATOGENESIS ASSOCIATED 11-RELATED"/>
    <property type="match status" value="1"/>
</dbReference>
<dbReference type="Gene3D" id="2.60.120.590">
    <property type="entry name" value="Alpha-ketoglutarate-dependent dioxygenase AlkB-like"/>
    <property type="match status" value="1"/>
</dbReference>
<dbReference type="PANTHER" id="PTHR21052:SF0">
    <property type="entry name" value="ALPHA-KETOGLUTARATE-DEPENDENT DIOXYGENASE ALKB HOMOLOG 7, MITOCHONDRIAL"/>
    <property type="match status" value="1"/>
</dbReference>
<dbReference type="InterPro" id="IPR032870">
    <property type="entry name" value="ALKBH7-like"/>
</dbReference>